<protein>
    <submittedName>
        <fullName evidence="1">Uncharacterized protein</fullName>
    </submittedName>
</protein>
<reference evidence="2" key="1">
    <citation type="journal article" date="2022" name="Mol. Ecol. Resour.">
        <title>The genomes of chicory, endive, great burdock and yacon provide insights into Asteraceae palaeo-polyploidization history and plant inulin production.</title>
        <authorList>
            <person name="Fan W."/>
            <person name="Wang S."/>
            <person name="Wang H."/>
            <person name="Wang A."/>
            <person name="Jiang F."/>
            <person name="Liu H."/>
            <person name="Zhao H."/>
            <person name="Xu D."/>
            <person name="Zhang Y."/>
        </authorList>
    </citation>
    <scope>NUCLEOTIDE SEQUENCE [LARGE SCALE GENOMIC DNA]</scope>
    <source>
        <strain evidence="2">cv. Punajuju</strain>
    </source>
</reference>
<accession>A0ACB9CVJ4</accession>
<proteinExistence type="predicted"/>
<evidence type="ECO:0000313" key="2">
    <source>
        <dbReference type="Proteomes" id="UP001055811"/>
    </source>
</evidence>
<keyword evidence="2" id="KW-1185">Reference proteome</keyword>
<sequence length="242" mass="28313">MEIKTLATDMKLLTVTSETVNYQNILSILDSKYEEMHVDMDADVDTNALKEKLSPFVAFECKFNASEIEEYWYCDHPYLVDRDLRKSLKTNAPIDRLDAEIEASGKLQLLDKLLLEIKRRRLRVLVLFQSVVRVPYQEFIGLPKAAREFDDPTSVPTQQQRSKLFRSETHGCPNLREGRYTRKGRHQIPRRARVFNVEVQGKLPKWKLWTCLSNCQRMVGYLDTLRPSSLSESDLYQPLQFH</sequence>
<comment type="caution">
    <text evidence="1">The sequence shown here is derived from an EMBL/GenBank/DDBJ whole genome shotgun (WGS) entry which is preliminary data.</text>
</comment>
<dbReference type="Proteomes" id="UP001055811">
    <property type="component" value="Linkage Group LG05"/>
</dbReference>
<name>A0ACB9CVJ4_CICIN</name>
<dbReference type="EMBL" id="CM042013">
    <property type="protein sequence ID" value="KAI3738317.1"/>
    <property type="molecule type" value="Genomic_DNA"/>
</dbReference>
<gene>
    <name evidence="1" type="ORF">L2E82_28344</name>
</gene>
<organism evidence="1 2">
    <name type="scientific">Cichorium intybus</name>
    <name type="common">Chicory</name>
    <dbReference type="NCBI Taxonomy" id="13427"/>
    <lineage>
        <taxon>Eukaryota</taxon>
        <taxon>Viridiplantae</taxon>
        <taxon>Streptophyta</taxon>
        <taxon>Embryophyta</taxon>
        <taxon>Tracheophyta</taxon>
        <taxon>Spermatophyta</taxon>
        <taxon>Magnoliopsida</taxon>
        <taxon>eudicotyledons</taxon>
        <taxon>Gunneridae</taxon>
        <taxon>Pentapetalae</taxon>
        <taxon>asterids</taxon>
        <taxon>campanulids</taxon>
        <taxon>Asterales</taxon>
        <taxon>Asteraceae</taxon>
        <taxon>Cichorioideae</taxon>
        <taxon>Cichorieae</taxon>
        <taxon>Cichoriinae</taxon>
        <taxon>Cichorium</taxon>
    </lineage>
</organism>
<evidence type="ECO:0000313" key="1">
    <source>
        <dbReference type="EMBL" id="KAI3738317.1"/>
    </source>
</evidence>
<reference evidence="1 2" key="2">
    <citation type="journal article" date="2022" name="Mol. Ecol. Resour.">
        <title>The genomes of chicory, endive, great burdock and yacon provide insights into Asteraceae paleo-polyploidization history and plant inulin production.</title>
        <authorList>
            <person name="Fan W."/>
            <person name="Wang S."/>
            <person name="Wang H."/>
            <person name="Wang A."/>
            <person name="Jiang F."/>
            <person name="Liu H."/>
            <person name="Zhao H."/>
            <person name="Xu D."/>
            <person name="Zhang Y."/>
        </authorList>
    </citation>
    <scope>NUCLEOTIDE SEQUENCE [LARGE SCALE GENOMIC DNA]</scope>
    <source>
        <strain evidence="2">cv. Punajuju</strain>
        <tissue evidence="1">Leaves</tissue>
    </source>
</reference>